<evidence type="ECO:0000313" key="1">
    <source>
        <dbReference type="EMBL" id="MBB2178956.1"/>
    </source>
</evidence>
<protein>
    <submittedName>
        <fullName evidence="1">Uncharacterized protein</fullName>
    </submittedName>
</protein>
<comment type="caution">
    <text evidence="1">The sequence shown here is derived from an EMBL/GenBank/DDBJ whole genome shotgun (WGS) entry which is preliminary data.</text>
</comment>
<reference evidence="1 2" key="1">
    <citation type="submission" date="2020-04" db="EMBL/GenBank/DDBJ databases">
        <title>Description of novel Gluconacetobacter.</title>
        <authorList>
            <person name="Sombolestani A."/>
        </authorList>
    </citation>
    <scope>NUCLEOTIDE SEQUENCE [LARGE SCALE GENOMIC DNA]</scope>
    <source>
        <strain evidence="1 2">LMG 27725</strain>
    </source>
</reference>
<accession>A0A7W4JD01</accession>
<keyword evidence="2" id="KW-1185">Reference proteome</keyword>
<name>A0A7W4JD01_9PROT</name>
<organism evidence="1 2">
    <name type="scientific">Gluconacetobacter tumulicola</name>
    <dbReference type="NCBI Taxonomy" id="1017177"/>
    <lineage>
        <taxon>Bacteria</taxon>
        <taxon>Pseudomonadati</taxon>
        <taxon>Pseudomonadota</taxon>
        <taxon>Alphaproteobacteria</taxon>
        <taxon>Acetobacterales</taxon>
        <taxon>Acetobacteraceae</taxon>
        <taxon>Gluconacetobacter</taxon>
    </lineage>
</organism>
<dbReference type="Proteomes" id="UP000525623">
    <property type="component" value="Unassembled WGS sequence"/>
</dbReference>
<dbReference type="RefSeq" id="WP_182965262.1">
    <property type="nucleotide sequence ID" value="NZ_BAABGC010000020.1"/>
</dbReference>
<dbReference type="AlphaFoldDB" id="A0A7W4JD01"/>
<evidence type="ECO:0000313" key="2">
    <source>
        <dbReference type="Proteomes" id="UP000525623"/>
    </source>
</evidence>
<dbReference type="EMBL" id="JABEQL010000007">
    <property type="protein sequence ID" value="MBB2178956.1"/>
    <property type="molecule type" value="Genomic_DNA"/>
</dbReference>
<proteinExistence type="predicted"/>
<gene>
    <name evidence="1" type="ORF">HLH29_07195</name>
</gene>
<sequence length="68" mass="7342">MTMPSINPHGPIRIGDGGIEDRHEHCQRDIRLIVCSRSCSRTLQECSGRLQAEASPAPTNALTIEGSA</sequence>